<protein>
    <recommendedName>
        <fullName evidence="3">Methyltransferase type 11 domain-containing protein</fullName>
    </recommendedName>
</protein>
<dbReference type="STRING" id="269796.Rru_A0736"/>
<gene>
    <name evidence="4" type="ordered locus">Rru_A0736</name>
</gene>
<name>Q2RWF5_RHORT</name>
<dbReference type="PANTHER" id="PTHR13090">
    <property type="entry name" value="ARGININE-HYDROXYLASE NDUFAF5, MITOCHONDRIAL"/>
    <property type="match status" value="1"/>
</dbReference>
<feature type="domain" description="Methyltransferase type 11" evidence="3">
    <location>
        <begin position="53"/>
        <end position="152"/>
    </location>
</feature>
<keyword evidence="1" id="KW-0489">Methyltransferase</keyword>
<accession>Q2RWF5</accession>
<dbReference type="eggNOG" id="COG2226">
    <property type="taxonomic scope" value="Bacteria"/>
</dbReference>
<dbReference type="Pfam" id="PF08241">
    <property type="entry name" value="Methyltransf_11"/>
    <property type="match status" value="1"/>
</dbReference>
<dbReference type="InterPro" id="IPR050602">
    <property type="entry name" value="Malonyl-ACP_OMT"/>
</dbReference>
<dbReference type="EMBL" id="CP000230">
    <property type="protein sequence ID" value="ABC21540.1"/>
    <property type="molecule type" value="Genomic_DNA"/>
</dbReference>
<evidence type="ECO:0000313" key="5">
    <source>
        <dbReference type="Proteomes" id="UP000001929"/>
    </source>
</evidence>
<reference evidence="4 5" key="1">
    <citation type="journal article" date="2011" name="Stand. Genomic Sci.">
        <title>Complete genome sequence of Rhodospirillum rubrum type strain (S1).</title>
        <authorList>
            <person name="Munk A.C."/>
            <person name="Copeland A."/>
            <person name="Lucas S."/>
            <person name="Lapidus A."/>
            <person name="Del Rio T.G."/>
            <person name="Barry K."/>
            <person name="Detter J.C."/>
            <person name="Hammon N."/>
            <person name="Israni S."/>
            <person name="Pitluck S."/>
            <person name="Brettin T."/>
            <person name="Bruce D."/>
            <person name="Han C."/>
            <person name="Tapia R."/>
            <person name="Gilna P."/>
            <person name="Schmutz J."/>
            <person name="Larimer F."/>
            <person name="Land M."/>
            <person name="Kyrpides N.C."/>
            <person name="Mavromatis K."/>
            <person name="Richardson P."/>
            <person name="Rohde M."/>
            <person name="Goker M."/>
            <person name="Klenk H.P."/>
            <person name="Zhang Y."/>
            <person name="Roberts G.P."/>
            <person name="Reslewic S."/>
            <person name="Schwartz D.C."/>
        </authorList>
    </citation>
    <scope>NUCLEOTIDE SEQUENCE [LARGE SCALE GENOMIC DNA]</scope>
    <source>
        <strain evidence="5">ATCC 11170 / ATH 1.1.1 / DSM 467 / LMG 4362 / NCIMB 8255 / S1</strain>
    </source>
</reference>
<dbReference type="AlphaFoldDB" id="Q2RWF5"/>
<dbReference type="EnsemblBacteria" id="ABC21540">
    <property type="protein sequence ID" value="ABC21540"/>
    <property type="gene ID" value="Rru_A0736"/>
</dbReference>
<organism evidence="4 5">
    <name type="scientific">Rhodospirillum rubrum (strain ATCC 11170 / ATH 1.1.1 / DSM 467 / LMG 4362 / NCIMB 8255 / S1)</name>
    <dbReference type="NCBI Taxonomy" id="269796"/>
    <lineage>
        <taxon>Bacteria</taxon>
        <taxon>Pseudomonadati</taxon>
        <taxon>Pseudomonadota</taxon>
        <taxon>Alphaproteobacteria</taxon>
        <taxon>Rhodospirillales</taxon>
        <taxon>Rhodospirillaceae</taxon>
        <taxon>Rhodospirillum</taxon>
    </lineage>
</organism>
<dbReference type="InterPro" id="IPR029063">
    <property type="entry name" value="SAM-dependent_MTases_sf"/>
</dbReference>
<keyword evidence="2" id="KW-0808">Transferase</keyword>
<sequence length="308" mass="32966">MSESMTVFDRRAVRRHRDRAAPTLDGFDFLLAEAAERLTERLDDITRRFPLALDLGCHGGEVGRALGKRGGVDTLLACDLSPAFAARAAGDKAARASGDKVTLAFAADEELLPIRPQSLDLVLSNLSLHWVNDLPGALIQIRRALKPDGLFLGCLLGGETLGELRGCLAQTEIALEGGLSPRTSPLADVRDAGNLLTRAGFALPTVDVDTLTVHYGDPLALLRDLRGMGETNAVIERRKGFTRRETLLSALALYRERHGDDQGRVPATFQIITLTAWAPSPDQPQPAKRGSGMVGLGQALANPGAPLV</sequence>
<evidence type="ECO:0000259" key="3">
    <source>
        <dbReference type="Pfam" id="PF08241"/>
    </source>
</evidence>
<dbReference type="PhylomeDB" id="Q2RWF5"/>
<dbReference type="GO" id="GO:0032259">
    <property type="term" value="P:methylation"/>
    <property type="evidence" value="ECO:0007669"/>
    <property type="project" value="UniProtKB-KW"/>
</dbReference>
<dbReference type="Gene3D" id="3.40.50.150">
    <property type="entry name" value="Vaccinia Virus protein VP39"/>
    <property type="match status" value="1"/>
</dbReference>
<dbReference type="Proteomes" id="UP000001929">
    <property type="component" value="Chromosome"/>
</dbReference>
<dbReference type="GO" id="GO:0008757">
    <property type="term" value="F:S-adenosylmethionine-dependent methyltransferase activity"/>
    <property type="evidence" value="ECO:0007669"/>
    <property type="project" value="InterPro"/>
</dbReference>
<keyword evidence="5" id="KW-1185">Reference proteome</keyword>
<proteinExistence type="predicted"/>
<dbReference type="PATRIC" id="fig|269796.9.peg.788"/>
<dbReference type="PANTHER" id="PTHR13090:SF1">
    <property type="entry name" value="ARGININE-HYDROXYLASE NDUFAF5, MITOCHONDRIAL"/>
    <property type="match status" value="1"/>
</dbReference>
<evidence type="ECO:0000256" key="1">
    <source>
        <dbReference type="ARBA" id="ARBA00022603"/>
    </source>
</evidence>
<evidence type="ECO:0000313" key="4">
    <source>
        <dbReference type="EMBL" id="ABC21540.1"/>
    </source>
</evidence>
<dbReference type="SUPFAM" id="SSF53335">
    <property type="entry name" value="S-adenosyl-L-methionine-dependent methyltransferases"/>
    <property type="match status" value="1"/>
</dbReference>
<dbReference type="KEGG" id="rru:Rru_A0736"/>
<dbReference type="HOGENOM" id="CLU_046586_0_3_5"/>
<dbReference type="CDD" id="cd02440">
    <property type="entry name" value="AdoMet_MTases"/>
    <property type="match status" value="1"/>
</dbReference>
<dbReference type="InterPro" id="IPR013216">
    <property type="entry name" value="Methyltransf_11"/>
</dbReference>
<evidence type="ECO:0000256" key="2">
    <source>
        <dbReference type="ARBA" id="ARBA00022679"/>
    </source>
</evidence>